<feature type="transmembrane region" description="Helical" evidence="7">
    <location>
        <begin position="139"/>
        <end position="160"/>
    </location>
</feature>
<dbReference type="PANTHER" id="PTHR36964">
    <property type="entry name" value="PROTEIN-METHIONINE-SULFOXIDE REDUCTASE HEME-BINDING SUBUNIT MSRQ"/>
    <property type="match status" value="1"/>
</dbReference>
<evidence type="ECO:0000313" key="9">
    <source>
        <dbReference type="EMBL" id="KYC35302.1"/>
    </source>
</evidence>
<name>A0A139WS92_9CYAN</name>
<evidence type="ECO:0000256" key="3">
    <source>
        <dbReference type="ARBA" id="ARBA00022692"/>
    </source>
</evidence>
<dbReference type="Pfam" id="PF01794">
    <property type="entry name" value="Ferric_reduct"/>
    <property type="match status" value="1"/>
</dbReference>
<dbReference type="GO" id="GO:0010181">
    <property type="term" value="F:FMN binding"/>
    <property type="evidence" value="ECO:0007669"/>
    <property type="project" value="TreeGrafter"/>
</dbReference>
<feature type="transmembrane region" description="Helical" evidence="7">
    <location>
        <begin position="53"/>
        <end position="71"/>
    </location>
</feature>
<evidence type="ECO:0000256" key="2">
    <source>
        <dbReference type="ARBA" id="ARBA00022448"/>
    </source>
</evidence>
<evidence type="ECO:0000259" key="8">
    <source>
        <dbReference type="Pfam" id="PF01794"/>
    </source>
</evidence>
<feature type="transmembrane region" description="Helical" evidence="7">
    <location>
        <begin position="12"/>
        <end position="33"/>
    </location>
</feature>
<dbReference type="GO" id="GO:0016679">
    <property type="term" value="F:oxidoreductase activity, acting on diphenols and related substances as donors"/>
    <property type="evidence" value="ECO:0007669"/>
    <property type="project" value="TreeGrafter"/>
</dbReference>
<feature type="domain" description="Ferric oxidoreductase" evidence="8">
    <location>
        <begin position="13"/>
        <end position="128"/>
    </location>
</feature>
<organism evidence="9 10">
    <name type="scientific">Scytonema hofmannii PCC 7110</name>
    <dbReference type="NCBI Taxonomy" id="128403"/>
    <lineage>
        <taxon>Bacteria</taxon>
        <taxon>Bacillati</taxon>
        <taxon>Cyanobacteriota</taxon>
        <taxon>Cyanophyceae</taxon>
        <taxon>Nostocales</taxon>
        <taxon>Scytonemataceae</taxon>
        <taxon>Scytonema</taxon>
    </lineage>
</organism>
<keyword evidence="5" id="KW-0408">Iron</keyword>
<evidence type="ECO:0000256" key="4">
    <source>
        <dbReference type="ARBA" id="ARBA00022989"/>
    </source>
</evidence>
<feature type="transmembrane region" description="Helical" evidence="7">
    <location>
        <begin position="83"/>
        <end position="105"/>
    </location>
</feature>
<keyword evidence="4 7" id="KW-1133">Transmembrane helix</keyword>
<dbReference type="InterPro" id="IPR022837">
    <property type="entry name" value="MsrQ-like"/>
</dbReference>
<dbReference type="EMBL" id="ANNX02000052">
    <property type="protein sequence ID" value="KYC35302.1"/>
    <property type="molecule type" value="Genomic_DNA"/>
</dbReference>
<evidence type="ECO:0000256" key="7">
    <source>
        <dbReference type="SAM" id="Phobius"/>
    </source>
</evidence>
<dbReference type="OrthoDB" id="9788328at2"/>
<evidence type="ECO:0000256" key="6">
    <source>
        <dbReference type="ARBA" id="ARBA00023136"/>
    </source>
</evidence>
<dbReference type="GO" id="GO:0020037">
    <property type="term" value="F:heme binding"/>
    <property type="evidence" value="ECO:0007669"/>
    <property type="project" value="TreeGrafter"/>
</dbReference>
<evidence type="ECO:0000313" key="10">
    <source>
        <dbReference type="Proteomes" id="UP000076925"/>
    </source>
</evidence>
<dbReference type="STRING" id="128403.WA1_09125"/>
<sequence>MSTIDTPTLETTLGFLALVCYILTLLPTILRIVIPHTKETGILKLLLKHRRSIGILAFLFALGHGFLLVQKRRVDLFDLKTSWIYNQGLATFTIFTLLAITSNDWSRKKLKKNWKQLHKLTYLAMFLLTWHIWDKMSGHWTYLTPIGLVAIMGIIILYLFRLGIESQDKQQKKEGKAFLSQLAVKTFK</sequence>
<dbReference type="RefSeq" id="WP_017745367.1">
    <property type="nucleotide sequence ID" value="NZ_KQ976354.1"/>
</dbReference>
<dbReference type="PANTHER" id="PTHR36964:SF1">
    <property type="entry name" value="PROTEIN-METHIONINE-SULFOXIDE REDUCTASE HEME-BINDING SUBUNIT MSRQ"/>
    <property type="match status" value="1"/>
</dbReference>
<comment type="caution">
    <text evidence="9">The sequence shown here is derived from an EMBL/GenBank/DDBJ whole genome shotgun (WGS) entry which is preliminary data.</text>
</comment>
<comment type="subcellular location">
    <subcellularLocation>
        <location evidence="1">Membrane</location>
        <topology evidence="1">Multi-pass membrane protein</topology>
    </subcellularLocation>
</comment>
<evidence type="ECO:0000256" key="5">
    <source>
        <dbReference type="ARBA" id="ARBA00023004"/>
    </source>
</evidence>
<keyword evidence="2" id="KW-0813">Transport</keyword>
<protein>
    <submittedName>
        <fullName evidence="9">Iron reductase</fullName>
    </submittedName>
</protein>
<accession>A0A139WS92</accession>
<dbReference type="AlphaFoldDB" id="A0A139WS92"/>
<proteinExistence type="predicted"/>
<keyword evidence="3 7" id="KW-0812">Transmembrane</keyword>
<reference evidence="9 10" key="1">
    <citation type="journal article" date="2013" name="Genome Biol. Evol.">
        <title>Genomes of Stigonematalean cyanobacteria (subsection V) and the evolution of oxygenic photosynthesis from prokaryotes to plastids.</title>
        <authorList>
            <person name="Dagan T."/>
            <person name="Roettger M."/>
            <person name="Stucken K."/>
            <person name="Landan G."/>
            <person name="Koch R."/>
            <person name="Major P."/>
            <person name="Gould S.B."/>
            <person name="Goremykin V.V."/>
            <person name="Rippka R."/>
            <person name="Tandeau de Marsac N."/>
            <person name="Gugger M."/>
            <person name="Lockhart P.J."/>
            <person name="Allen J.F."/>
            <person name="Brune I."/>
            <person name="Maus I."/>
            <person name="Puhler A."/>
            <person name="Martin W.F."/>
        </authorList>
    </citation>
    <scope>NUCLEOTIDE SEQUENCE [LARGE SCALE GENOMIC DNA]</scope>
    <source>
        <strain evidence="9 10">PCC 7110</strain>
    </source>
</reference>
<dbReference type="Proteomes" id="UP000076925">
    <property type="component" value="Unassembled WGS sequence"/>
</dbReference>
<gene>
    <name evidence="9" type="ORF">WA1_09125</name>
</gene>
<evidence type="ECO:0000256" key="1">
    <source>
        <dbReference type="ARBA" id="ARBA00004141"/>
    </source>
</evidence>
<keyword evidence="6 7" id="KW-0472">Membrane</keyword>
<dbReference type="InterPro" id="IPR013130">
    <property type="entry name" value="Fe3_Rdtase_TM_dom"/>
</dbReference>
<keyword evidence="10" id="KW-1185">Reference proteome</keyword>
<dbReference type="GO" id="GO:0005886">
    <property type="term" value="C:plasma membrane"/>
    <property type="evidence" value="ECO:0007669"/>
    <property type="project" value="TreeGrafter"/>
</dbReference>